<reference evidence="2" key="1">
    <citation type="journal article" date="2020" name="Microb. Genom.">
        <title>Genetic diversity of clinical and environmental Mucorales isolates obtained from an investigation of mucormycosis cases among solid organ transplant recipients.</title>
        <authorList>
            <person name="Nguyen M.H."/>
            <person name="Kaul D."/>
            <person name="Muto C."/>
            <person name="Cheng S.J."/>
            <person name="Richter R.A."/>
            <person name="Bruno V.M."/>
            <person name="Liu G."/>
            <person name="Beyhan S."/>
            <person name="Sundermann A.J."/>
            <person name="Mounaud S."/>
            <person name="Pasculle A.W."/>
            <person name="Nierman W.C."/>
            <person name="Driscoll E."/>
            <person name="Cumbie R."/>
            <person name="Clancy C.J."/>
            <person name="Dupont C.L."/>
        </authorList>
    </citation>
    <scope>NUCLEOTIDE SEQUENCE</scope>
    <source>
        <strain evidence="2">GL16</strain>
    </source>
</reference>
<dbReference type="EMBL" id="JAANIT010001009">
    <property type="protein sequence ID" value="KAG1542842.1"/>
    <property type="molecule type" value="Genomic_DNA"/>
</dbReference>
<protein>
    <recommendedName>
        <fullName evidence="1">Tc1-like transposase DDE domain-containing protein</fullName>
    </recommendedName>
</protein>
<name>A0A9P6YAQ3_RHIOR</name>
<evidence type="ECO:0000259" key="1">
    <source>
        <dbReference type="Pfam" id="PF13358"/>
    </source>
</evidence>
<dbReference type="Gene3D" id="3.30.420.10">
    <property type="entry name" value="Ribonuclease H-like superfamily/Ribonuclease H"/>
    <property type="match status" value="1"/>
</dbReference>
<dbReference type="GO" id="GO:0003676">
    <property type="term" value="F:nucleic acid binding"/>
    <property type="evidence" value="ECO:0007669"/>
    <property type="project" value="InterPro"/>
</dbReference>
<comment type="caution">
    <text evidence="2">The sequence shown here is derived from an EMBL/GenBank/DDBJ whole genome shotgun (WGS) entry which is preliminary data.</text>
</comment>
<dbReference type="InterPro" id="IPR038717">
    <property type="entry name" value="Tc1-like_DDE_dom"/>
</dbReference>
<organism evidence="2 3">
    <name type="scientific">Rhizopus oryzae</name>
    <name type="common">Mucormycosis agent</name>
    <name type="synonym">Rhizopus arrhizus var. delemar</name>
    <dbReference type="NCBI Taxonomy" id="64495"/>
    <lineage>
        <taxon>Eukaryota</taxon>
        <taxon>Fungi</taxon>
        <taxon>Fungi incertae sedis</taxon>
        <taxon>Mucoromycota</taxon>
        <taxon>Mucoromycotina</taxon>
        <taxon>Mucoromycetes</taxon>
        <taxon>Mucorales</taxon>
        <taxon>Mucorineae</taxon>
        <taxon>Rhizopodaceae</taxon>
        <taxon>Rhizopus</taxon>
    </lineage>
</organism>
<feature type="domain" description="Tc1-like transposase DDE" evidence="1">
    <location>
        <begin position="23"/>
        <end position="57"/>
    </location>
</feature>
<sequence>MELPVIQVVMLDGGRKPTKLGSFEYWPAQSPDLSLIEHVWNALERQIERKRSSVKNFVQLKVALQKECARLDDEFADRLVRSIKRRYEAIIKAKTGAIEY</sequence>
<evidence type="ECO:0000313" key="3">
    <source>
        <dbReference type="Proteomes" id="UP000717996"/>
    </source>
</evidence>
<dbReference type="AlphaFoldDB" id="A0A9P6YAQ3"/>
<accession>A0A9P6YAQ3</accession>
<dbReference type="Proteomes" id="UP000717996">
    <property type="component" value="Unassembled WGS sequence"/>
</dbReference>
<dbReference type="Pfam" id="PF13358">
    <property type="entry name" value="DDE_3"/>
    <property type="match status" value="1"/>
</dbReference>
<proteinExistence type="predicted"/>
<gene>
    <name evidence="2" type="ORF">G6F51_007035</name>
</gene>
<dbReference type="OrthoDB" id="2446457at2759"/>
<evidence type="ECO:0000313" key="2">
    <source>
        <dbReference type="EMBL" id="KAG1542842.1"/>
    </source>
</evidence>
<dbReference type="InterPro" id="IPR036397">
    <property type="entry name" value="RNaseH_sf"/>
</dbReference>